<dbReference type="AlphaFoldDB" id="B4NL58"/>
<feature type="region of interest" description="Disordered" evidence="1">
    <location>
        <begin position="86"/>
        <end position="163"/>
    </location>
</feature>
<dbReference type="eggNOG" id="KOG1488">
    <property type="taxonomic scope" value="Eukaryota"/>
</dbReference>
<dbReference type="HOGENOM" id="CLU_387938_0_0_1"/>
<sequence>MPPYGPQSAAGSIYDHHAGLHPGLNGGMQKPPPPPPQLGPQDYVYMGGGGGGQPTNMPMMPPQNQYMNNSVMAAANRNAAITTSTAKKLWEKSDGKGGTSSTSGGGPLNPLQIPGVGDHSSVWKDHTWSTQGENILAPPRSRGYPHGGGASDTSNSGNAGILSPRDSTCVKMVEYVLAGSPTNKESPLSGLEPRMRNLKFDDNDKSHDDKEKGNSPFDTNGLKKDDQVTNTNGVVVNGIDDDKGFNRTPGSRQPSPAEETLPRPPNLLDPNQHGGGFPPMPHFNHMLMDHGQGMGLGGGGVNSGNGYAAVAAAHQQMAAQMSQLQPPMMNGVGGGMPMAAQSPMLNHQAAGPNHMESPGNLLQQQQQQNFDVQLFFLLDNIDCLRKTTNNVIIS</sequence>
<proteinExistence type="predicted"/>
<evidence type="ECO:0000313" key="3">
    <source>
        <dbReference type="Proteomes" id="UP000007798"/>
    </source>
</evidence>
<dbReference type="Proteomes" id="UP000007798">
    <property type="component" value="Unassembled WGS sequence"/>
</dbReference>
<dbReference type="EMBL" id="CH964272">
    <property type="protein sequence ID" value="EDW84261.2"/>
    <property type="molecule type" value="Genomic_DNA"/>
</dbReference>
<reference evidence="2 3" key="1">
    <citation type="journal article" date="2007" name="Nature">
        <title>Evolution of genes and genomes on the Drosophila phylogeny.</title>
        <authorList>
            <consortium name="Drosophila 12 Genomes Consortium"/>
            <person name="Clark A.G."/>
            <person name="Eisen M.B."/>
            <person name="Smith D.R."/>
            <person name="Bergman C.M."/>
            <person name="Oliver B."/>
            <person name="Markow T.A."/>
            <person name="Kaufman T.C."/>
            <person name="Kellis M."/>
            <person name="Gelbart W."/>
            <person name="Iyer V.N."/>
            <person name="Pollard D.A."/>
            <person name="Sackton T.B."/>
            <person name="Larracuente A.M."/>
            <person name="Singh N.D."/>
            <person name="Abad J.P."/>
            <person name="Abt D.N."/>
            <person name="Adryan B."/>
            <person name="Aguade M."/>
            <person name="Akashi H."/>
            <person name="Anderson W.W."/>
            <person name="Aquadro C.F."/>
            <person name="Ardell D.H."/>
            <person name="Arguello R."/>
            <person name="Artieri C.G."/>
            <person name="Barbash D.A."/>
            <person name="Barker D."/>
            <person name="Barsanti P."/>
            <person name="Batterham P."/>
            <person name="Batzoglou S."/>
            <person name="Begun D."/>
            <person name="Bhutkar A."/>
            <person name="Blanco E."/>
            <person name="Bosak S.A."/>
            <person name="Bradley R.K."/>
            <person name="Brand A.D."/>
            <person name="Brent M.R."/>
            <person name="Brooks A.N."/>
            <person name="Brown R.H."/>
            <person name="Butlin R.K."/>
            <person name="Caggese C."/>
            <person name="Calvi B.R."/>
            <person name="Bernardo de Carvalho A."/>
            <person name="Caspi A."/>
            <person name="Castrezana S."/>
            <person name="Celniker S.E."/>
            <person name="Chang J.L."/>
            <person name="Chapple C."/>
            <person name="Chatterji S."/>
            <person name="Chinwalla A."/>
            <person name="Civetta A."/>
            <person name="Clifton S.W."/>
            <person name="Comeron J.M."/>
            <person name="Costello J.C."/>
            <person name="Coyne J.A."/>
            <person name="Daub J."/>
            <person name="David R.G."/>
            <person name="Delcher A.L."/>
            <person name="Delehaunty K."/>
            <person name="Do C.B."/>
            <person name="Ebling H."/>
            <person name="Edwards K."/>
            <person name="Eickbush T."/>
            <person name="Evans J.D."/>
            <person name="Filipski A."/>
            <person name="Findeiss S."/>
            <person name="Freyhult E."/>
            <person name="Fulton L."/>
            <person name="Fulton R."/>
            <person name="Garcia A.C."/>
            <person name="Gardiner A."/>
            <person name="Garfield D.A."/>
            <person name="Garvin B.E."/>
            <person name="Gibson G."/>
            <person name="Gilbert D."/>
            <person name="Gnerre S."/>
            <person name="Godfrey J."/>
            <person name="Good R."/>
            <person name="Gotea V."/>
            <person name="Gravely B."/>
            <person name="Greenberg A.J."/>
            <person name="Griffiths-Jones S."/>
            <person name="Gross S."/>
            <person name="Guigo R."/>
            <person name="Gustafson E.A."/>
            <person name="Haerty W."/>
            <person name="Hahn M.W."/>
            <person name="Halligan D.L."/>
            <person name="Halpern A.L."/>
            <person name="Halter G.M."/>
            <person name="Han M.V."/>
            <person name="Heger A."/>
            <person name="Hillier L."/>
            <person name="Hinrichs A.S."/>
            <person name="Holmes I."/>
            <person name="Hoskins R.A."/>
            <person name="Hubisz M.J."/>
            <person name="Hultmark D."/>
            <person name="Huntley M.A."/>
            <person name="Jaffe D.B."/>
            <person name="Jagadeeshan S."/>
            <person name="Jeck W.R."/>
            <person name="Johnson J."/>
            <person name="Jones C.D."/>
            <person name="Jordan W.C."/>
            <person name="Karpen G.H."/>
            <person name="Kataoka E."/>
            <person name="Keightley P.D."/>
            <person name="Kheradpour P."/>
            <person name="Kirkness E.F."/>
            <person name="Koerich L.B."/>
            <person name="Kristiansen K."/>
            <person name="Kudrna D."/>
            <person name="Kulathinal R.J."/>
            <person name="Kumar S."/>
            <person name="Kwok R."/>
            <person name="Lander E."/>
            <person name="Langley C.H."/>
            <person name="Lapoint R."/>
            <person name="Lazzaro B.P."/>
            <person name="Lee S.J."/>
            <person name="Levesque L."/>
            <person name="Li R."/>
            <person name="Lin C.F."/>
            <person name="Lin M.F."/>
            <person name="Lindblad-Toh K."/>
            <person name="Llopart A."/>
            <person name="Long M."/>
            <person name="Low L."/>
            <person name="Lozovsky E."/>
            <person name="Lu J."/>
            <person name="Luo M."/>
            <person name="Machado C.A."/>
            <person name="Makalowski W."/>
            <person name="Marzo M."/>
            <person name="Matsuda M."/>
            <person name="Matzkin L."/>
            <person name="McAllister B."/>
            <person name="McBride C.S."/>
            <person name="McKernan B."/>
            <person name="McKernan K."/>
            <person name="Mendez-Lago M."/>
            <person name="Minx P."/>
            <person name="Mollenhauer M.U."/>
            <person name="Montooth K."/>
            <person name="Mount S.M."/>
            <person name="Mu X."/>
            <person name="Myers E."/>
            <person name="Negre B."/>
            <person name="Newfeld S."/>
            <person name="Nielsen R."/>
            <person name="Noor M.A."/>
            <person name="O'Grady P."/>
            <person name="Pachter L."/>
            <person name="Papaceit M."/>
            <person name="Parisi M.J."/>
            <person name="Parisi M."/>
            <person name="Parts L."/>
            <person name="Pedersen J.S."/>
            <person name="Pesole G."/>
            <person name="Phillippy A.M."/>
            <person name="Ponting C.P."/>
            <person name="Pop M."/>
            <person name="Porcelli D."/>
            <person name="Powell J.R."/>
            <person name="Prohaska S."/>
            <person name="Pruitt K."/>
            <person name="Puig M."/>
            <person name="Quesneville H."/>
            <person name="Ram K.R."/>
            <person name="Rand D."/>
            <person name="Rasmussen M.D."/>
            <person name="Reed L.K."/>
            <person name="Reenan R."/>
            <person name="Reily A."/>
            <person name="Remington K.A."/>
            <person name="Rieger T.T."/>
            <person name="Ritchie M.G."/>
            <person name="Robin C."/>
            <person name="Rogers Y.H."/>
            <person name="Rohde C."/>
            <person name="Rozas J."/>
            <person name="Rubenfield M.J."/>
            <person name="Ruiz A."/>
            <person name="Russo S."/>
            <person name="Salzberg S.L."/>
            <person name="Sanchez-Gracia A."/>
            <person name="Saranga D.J."/>
            <person name="Sato H."/>
            <person name="Schaeffer S.W."/>
            <person name="Schatz M.C."/>
            <person name="Schlenke T."/>
            <person name="Schwartz R."/>
            <person name="Segarra C."/>
            <person name="Singh R.S."/>
            <person name="Sirot L."/>
            <person name="Sirota M."/>
            <person name="Sisneros N.B."/>
            <person name="Smith C.D."/>
            <person name="Smith T.F."/>
            <person name="Spieth J."/>
            <person name="Stage D.E."/>
            <person name="Stark A."/>
            <person name="Stephan W."/>
            <person name="Strausberg R.L."/>
            <person name="Strempel S."/>
            <person name="Sturgill D."/>
            <person name="Sutton G."/>
            <person name="Sutton G.G."/>
            <person name="Tao W."/>
            <person name="Teichmann S."/>
            <person name="Tobari Y.N."/>
            <person name="Tomimura Y."/>
            <person name="Tsolas J.M."/>
            <person name="Valente V.L."/>
            <person name="Venter E."/>
            <person name="Venter J.C."/>
            <person name="Vicario S."/>
            <person name="Vieira F.G."/>
            <person name="Vilella A.J."/>
            <person name="Villasante A."/>
            <person name="Walenz B."/>
            <person name="Wang J."/>
            <person name="Wasserman M."/>
            <person name="Watts T."/>
            <person name="Wilson D."/>
            <person name="Wilson R.K."/>
            <person name="Wing R.A."/>
            <person name="Wolfner M.F."/>
            <person name="Wong A."/>
            <person name="Wong G.K."/>
            <person name="Wu C.I."/>
            <person name="Wu G."/>
            <person name="Yamamoto D."/>
            <person name="Yang H.P."/>
            <person name="Yang S.P."/>
            <person name="Yorke J.A."/>
            <person name="Yoshida K."/>
            <person name="Zdobnov E."/>
            <person name="Zhang P."/>
            <person name="Zhang Y."/>
            <person name="Zimin A.V."/>
            <person name="Baldwin J."/>
            <person name="Abdouelleil A."/>
            <person name="Abdulkadir J."/>
            <person name="Abebe A."/>
            <person name="Abera B."/>
            <person name="Abreu J."/>
            <person name="Acer S.C."/>
            <person name="Aftuck L."/>
            <person name="Alexander A."/>
            <person name="An P."/>
            <person name="Anderson E."/>
            <person name="Anderson S."/>
            <person name="Arachi H."/>
            <person name="Azer M."/>
            <person name="Bachantsang P."/>
            <person name="Barry A."/>
            <person name="Bayul T."/>
            <person name="Berlin A."/>
            <person name="Bessette D."/>
            <person name="Bloom T."/>
            <person name="Blye J."/>
            <person name="Boguslavskiy L."/>
            <person name="Bonnet C."/>
            <person name="Boukhgalter B."/>
            <person name="Bourzgui I."/>
            <person name="Brown A."/>
            <person name="Cahill P."/>
            <person name="Channer S."/>
            <person name="Cheshatsang Y."/>
            <person name="Chuda L."/>
            <person name="Citroen M."/>
            <person name="Collymore A."/>
            <person name="Cooke P."/>
            <person name="Costello M."/>
            <person name="D'Aco K."/>
            <person name="Daza R."/>
            <person name="De Haan G."/>
            <person name="DeGray S."/>
            <person name="DeMaso C."/>
            <person name="Dhargay N."/>
            <person name="Dooley K."/>
            <person name="Dooley E."/>
            <person name="Doricent M."/>
            <person name="Dorje P."/>
            <person name="Dorjee K."/>
            <person name="Dupes A."/>
            <person name="Elong R."/>
            <person name="Falk J."/>
            <person name="Farina A."/>
            <person name="Faro S."/>
            <person name="Ferguson D."/>
            <person name="Fisher S."/>
            <person name="Foley C.D."/>
            <person name="Franke A."/>
            <person name="Friedrich D."/>
            <person name="Gadbois L."/>
            <person name="Gearin G."/>
            <person name="Gearin C.R."/>
            <person name="Giannoukos G."/>
            <person name="Goode T."/>
            <person name="Graham J."/>
            <person name="Grandbois E."/>
            <person name="Grewal S."/>
            <person name="Gyaltsen K."/>
            <person name="Hafez N."/>
            <person name="Hagos B."/>
            <person name="Hall J."/>
            <person name="Henson C."/>
            <person name="Hollinger A."/>
            <person name="Honan T."/>
            <person name="Huard M.D."/>
            <person name="Hughes L."/>
            <person name="Hurhula B."/>
            <person name="Husby M.E."/>
            <person name="Kamat A."/>
            <person name="Kanga B."/>
            <person name="Kashin S."/>
            <person name="Khazanovich D."/>
            <person name="Kisner P."/>
            <person name="Lance K."/>
            <person name="Lara M."/>
            <person name="Lee W."/>
            <person name="Lennon N."/>
            <person name="Letendre F."/>
            <person name="LeVine R."/>
            <person name="Lipovsky A."/>
            <person name="Liu X."/>
            <person name="Liu J."/>
            <person name="Liu S."/>
            <person name="Lokyitsang T."/>
            <person name="Lokyitsang Y."/>
            <person name="Lubonja R."/>
            <person name="Lui A."/>
            <person name="MacDonald P."/>
            <person name="Magnisalis V."/>
            <person name="Maru K."/>
            <person name="Matthews C."/>
            <person name="McCusker W."/>
            <person name="McDonough S."/>
            <person name="Mehta T."/>
            <person name="Meldrim J."/>
            <person name="Meneus L."/>
            <person name="Mihai O."/>
            <person name="Mihalev A."/>
            <person name="Mihova T."/>
            <person name="Mittelman R."/>
            <person name="Mlenga V."/>
            <person name="Montmayeur A."/>
            <person name="Mulrain L."/>
            <person name="Navidi A."/>
            <person name="Naylor J."/>
            <person name="Negash T."/>
            <person name="Nguyen T."/>
            <person name="Nguyen N."/>
            <person name="Nicol R."/>
            <person name="Norbu C."/>
            <person name="Norbu N."/>
            <person name="Novod N."/>
            <person name="O'Neill B."/>
            <person name="Osman S."/>
            <person name="Markiewicz E."/>
            <person name="Oyono O.L."/>
            <person name="Patti C."/>
            <person name="Phunkhang P."/>
            <person name="Pierre F."/>
            <person name="Priest M."/>
            <person name="Raghuraman S."/>
            <person name="Rege F."/>
            <person name="Reyes R."/>
            <person name="Rise C."/>
            <person name="Rogov P."/>
            <person name="Ross K."/>
            <person name="Ryan E."/>
            <person name="Settipalli S."/>
            <person name="Shea T."/>
            <person name="Sherpa N."/>
            <person name="Shi L."/>
            <person name="Shih D."/>
            <person name="Sparrow T."/>
            <person name="Spaulding J."/>
            <person name="Stalker J."/>
            <person name="Stange-Thomann N."/>
            <person name="Stavropoulos S."/>
            <person name="Stone C."/>
            <person name="Strader C."/>
            <person name="Tesfaye S."/>
            <person name="Thomson T."/>
            <person name="Thoulutsang Y."/>
            <person name="Thoulutsang D."/>
            <person name="Topham K."/>
            <person name="Topping I."/>
            <person name="Tsamla T."/>
            <person name="Vassiliev H."/>
            <person name="Vo A."/>
            <person name="Wangchuk T."/>
            <person name="Wangdi T."/>
            <person name="Weiand M."/>
            <person name="Wilkinson J."/>
            <person name="Wilson A."/>
            <person name="Yadav S."/>
            <person name="Young G."/>
            <person name="Yu Q."/>
            <person name="Zembek L."/>
            <person name="Zhong D."/>
            <person name="Zimmer A."/>
            <person name="Zwirko Z."/>
            <person name="Jaffe D.B."/>
            <person name="Alvarez P."/>
            <person name="Brockman W."/>
            <person name="Butler J."/>
            <person name="Chin C."/>
            <person name="Gnerre S."/>
            <person name="Grabherr M."/>
            <person name="Kleber M."/>
            <person name="Mauceli E."/>
            <person name="MacCallum I."/>
        </authorList>
    </citation>
    <scope>NUCLEOTIDE SEQUENCE [LARGE SCALE GENOMIC DNA]</scope>
    <source>
        <strain evidence="3">Tucson 14030-0811.24</strain>
    </source>
</reference>
<protein>
    <recommendedName>
        <fullName evidence="4">Maternal protein pumilio</fullName>
    </recommendedName>
</protein>
<feature type="compositionally biased region" description="Basic and acidic residues" evidence="1">
    <location>
        <begin position="193"/>
        <end position="213"/>
    </location>
</feature>
<name>B4NL58_DROWI</name>
<evidence type="ECO:0008006" key="4">
    <source>
        <dbReference type="Google" id="ProtNLM"/>
    </source>
</evidence>
<dbReference type="KEGG" id="dwi:6651713"/>
<dbReference type="InParanoid" id="B4NL58"/>
<evidence type="ECO:0000256" key="1">
    <source>
        <dbReference type="SAM" id="MobiDB-lite"/>
    </source>
</evidence>
<keyword evidence="3" id="KW-1185">Reference proteome</keyword>
<feature type="region of interest" description="Disordered" evidence="1">
    <location>
        <begin position="1"/>
        <end position="55"/>
    </location>
</feature>
<organism evidence="2 3">
    <name type="scientific">Drosophila willistoni</name>
    <name type="common">Fruit fly</name>
    <dbReference type="NCBI Taxonomy" id="7260"/>
    <lineage>
        <taxon>Eukaryota</taxon>
        <taxon>Metazoa</taxon>
        <taxon>Ecdysozoa</taxon>
        <taxon>Arthropoda</taxon>
        <taxon>Hexapoda</taxon>
        <taxon>Insecta</taxon>
        <taxon>Pterygota</taxon>
        <taxon>Neoptera</taxon>
        <taxon>Endopterygota</taxon>
        <taxon>Diptera</taxon>
        <taxon>Brachycera</taxon>
        <taxon>Muscomorpha</taxon>
        <taxon>Ephydroidea</taxon>
        <taxon>Drosophilidae</taxon>
        <taxon>Drosophila</taxon>
        <taxon>Sophophora</taxon>
    </lineage>
</organism>
<feature type="region of interest" description="Disordered" evidence="1">
    <location>
        <begin position="180"/>
        <end position="280"/>
    </location>
</feature>
<feature type="compositionally biased region" description="Low complexity" evidence="1">
    <location>
        <begin position="228"/>
        <end position="238"/>
    </location>
</feature>
<evidence type="ECO:0000313" key="2">
    <source>
        <dbReference type="EMBL" id="EDW84261.2"/>
    </source>
</evidence>
<accession>B4NL58</accession>
<gene>
    <name evidence="2" type="primary">Dwil\GK14047</name>
    <name evidence="2" type="ORF">Dwil_GK14047</name>
</gene>
<dbReference type="OrthoDB" id="7870788at2759"/>
<dbReference type="STRING" id="7260.B4NL58"/>